<dbReference type="InterPro" id="IPR029044">
    <property type="entry name" value="Nucleotide-diphossugar_trans"/>
</dbReference>
<evidence type="ECO:0000259" key="5">
    <source>
        <dbReference type="Pfam" id="PF00535"/>
    </source>
</evidence>
<gene>
    <name evidence="6" type="ORF">A3H61_00995</name>
</gene>
<dbReference type="PANTHER" id="PTHR43179:SF12">
    <property type="entry name" value="GALACTOFURANOSYLTRANSFERASE GLFT2"/>
    <property type="match status" value="1"/>
</dbReference>
<dbReference type="Proteomes" id="UP000178315">
    <property type="component" value="Unassembled WGS sequence"/>
</dbReference>
<evidence type="ECO:0000313" key="6">
    <source>
        <dbReference type="EMBL" id="OGY73294.1"/>
    </source>
</evidence>
<organism evidence="6 7">
    <name type="scientific">Candidatus Jacksonbacteria bacterium RIFCSPLOWO2_02_FULL_44_20</name>
    <dbReference type="NCBI Taxonomy" id="1798460"/>
    <lineage>
        <taxon>Bacteria</taxon>
        <taxon>Candidatus Jacksoniibacteriota</taxon>
    </lineage>
</organism>
<comment type="caution">
    <text evidence="6">The sequence shown here is derived from an EMBL/GenBank/DDBJ whole genome shotgun (WGS) entry which is preliminary data.</text>
</comment>
<dbReference type="SUPFAM" id="SSF53448">
    <property type="entry name" value="Nucleotide-diphospho-sugar transferases"/>
    <property type="match status" value="1"/>
</dbReference>
<sequence length="360" mass="41367">MPSLQHPRVALILVNYNSGLYLEDLFDSLEKVDFPRDSCDIFFVDNASSDGSVECVKKRGCSFPFPLSIIENSSNQGFAGGNNRGIEKALKTYKYDYVALLNVDTIVDPLWLKELVELANGDSSIGVAQSMILFHNKPDLINTSGNILHYLGFGWSGEYCKKLPTVNYKSQIRDIGYASGAAVLYRLSALQKVGFLEERFFMYHEDLELSWRLRLAGYRVVCSQKSIVYHKYQFSRNQKKWLWVERNRLLTFFTMYRLRTIFVFMPVFIATELGILLYSLAAGWFIQKLQSYLEVLTSVSWIRRKRKEIKSIRRVSDRAILSSMAGRFNFGEIQNPLIQGAGFLLEAYFKIVKHLAPKSL</sequence>
<evidence type="ECO:0000256" key="2">
    <source>
        <dbReference type="ARBA" id="ARBA00022676"/>
    </source>
</evidence>
<feature type="transmembrane region" description="Helical" evidence="4">
    <location>
        <begin position="261"/>
        <end position="286"/>
    </location>
</feature>
<keyword evidence="4" id="KW-0472">Membrane</keyword>
<dbReference type="Gene3D" id="3.90.550.10">
    <property type="entry name" value="Spore Coat Polysaccharide Biosynthesis Protein SpsA, Chain A"/>
    <property type="match status" value="1"/>
</dbReference>
<keyword evidence="4" id="KW-1133">Transmembrane helix</keyword>
<reference evidence="6 7" key="1">
    <citation type="journal article" date="2016" name="Nat. Commun.">
        <title>Thousands of microbial genomes shed light on interconnected biogeochemical processes in an aquifer system.</title>
        <authorList>
            <person name="Anantharaman K."/>
            <person name="Brown C.T."/>
            <person name="Hug L.A."/>
            <person name="Sharon I."/>
            <person name="Castelle C.J."/>
            <person name="Probst A.J."/>
            <person name="Thomas B.C."/>
            <person name="Singh A."/>
            <person name="Wilkins M.J."/>
            <person name="Karaoz U."/>
            <person name="Brodie E.L."/>
            <person name="Williams K.H."/>
            <person name="Hubbard S.S."/>
            <person name="Banfield J.F."/>
        </authorList>
    </citation>
    <scope>NUCLEOTIDE SEQUENCE [LARGE SCALE GENOMIC DNA]</scope>
</reference>
<evidence type="ECO:0000256" key="4">
    <source>
        <dbReference type="SAM" id="Phobius"/>
    </source>
</evidence>
<dbReference type="PANTHER" id="PTHR43179">
    <property type="entry name" value="RHAMNOSYLTRANSFERASE WBBL"/>
    <property type="match status" value="1"/>
</dbReference>
<proteinExistence type="inferred from homology"/>
<keyword evidence="2" id="KW-0328">Glycosyltransferase</keyword>
<comment type="similarity">
    <text evidence="1">Belongs to the glycosyltransferase 2 family.</text>
</comment>
<keyword evidence="3" id="KW-0808">Transferase</keyword>
<dbReference type="AlphaFoldDB" id="A0A1G2A8V7"/>
<dbReference type="Pfam" id="PF00535">
    <property type="entry name" value="Glycos_transf_2"/>
    <property type="match status" value="1"/>
</dbReference>
<evidence type="ECO:0000256" key="1">
    <source>
        <dbReference type="ARBA" id="ARBA00006739"/>
    </source>
</evidence>
<feature type="domain" description="Glycosyltransferase 2-like" evidence="5">
    <location>
        <begin position="12"/>
        <end position="193"/>
    </location>
</feature>
<dbReference type="GO" id="GO:0016757">
    <property type="term" value="F:glycosyltransferase activity"/>
    <property type="evidence" value="ECO:0007669"/>
    <property type="project" value="UniProtKB-KW"/>
</dbReference>
<evidence type="ECO:0000313" key="7">
    <source>
        <dbReference type="Proteomes" id="UP000178315"/>
    </source>
</evidence>
<evidence type="ECO:0000256" key="3">
    <source>
        <dbReference type="ARBA" id="ARBA00022679"/>
    </source>
</evidence>
<keyword evidence="4" id="KW-0812">Transmembrane</keyword>
<accession>A0A1G2A8V7</accession>
<dbReference type="EMBL" id="MHJU01000014">
    <property type="protein sequence ID" value="OGY73294.1"/>
    <property type="molecule type" value="Genomic_DNA"/>
</dbReference>
<name>A0A1G2A8V7_9BACT</name>
<dbReference type="CDD" id="cd04186">
    <property type="entry name" value="GT_2_like_c"/>
    <property type="match status" value="1"/>
</dbReference>
<protein>
    <recommendedName>
        <fullName evidence="5">Glycosyltransferase 2-like domain-containing protein</fullName>
    </recommendedName>
</protein>
<dbReference type="InterPro" id="IPR001173">
    <property type="entry name" value="Glyco_trans_2-like"/>
</dbReference>